<organism evidence="2 3">
    <name type="scientific">Asticcacaulis excentricus (strain ATCC 15261 / DSM 4724 / KCTC 12464 / NCIMB 9791 / VKM B-1370 / CB 48)</name>
    <dbReference type="NCBI Taxonomy" id="573065"/>
    <lineage>
        <taxon>Bacteria</taxon>
        <taxon>Pseudomonadati</taxon>
        <taxon>Pseudomonadota</taxon>
        <taxon>Alphaproteobacteria</taxon>
        <taxon>Caulobacterales</taxon>
        <taxon>Caulobacteraceae</taxon>
        <taxon>Asticcacaulis</taxon>
    </lineage>
</organism>
<dbReference type="PANTHER" id="PTHR43685:SF2">
    <property type="entry name" value="GLYCOSYLTRANSFERASE 2-LIKE DOMAIN-CONTAINING PROTEIN"/>
    <property type="match status" value="1"/>
</dbReference>
<name>E8RMB2_ASTEC</name>
<evidence type="ECO:0000313" key="2">
    <source>
        <dbReference type="EMBL" id="ADU13863.1"/>
    </source>
</evidence>
<dbReference type="KEGG" id="aex:Astex_2207"/>
<dbReference type="SUPFAM" id="SSF53448">
    <property type="entry name" value="Nucleotide-diphospho-sugar transferases"/>
    <property type="match status" value="1"/>
</dbReference>
<dbReference type="STRING" id="573065.Astex_2207"/>
<dbReference type="AlphaFoldDB" id="E8RMB2"/>
<keyword evidence="3" id="KW-1185">Reference proteome</keyword>
<proteinExistence type="predicted"/>
<reference evidence="3" key="1">
    <citation type="submission" date="2010-12" db="EMBL/GenBank/DDBJ databases">
        <title>Complete sequence of chromosome 1 of Asticcacaulis excentricus CB 48.</title>
        <authorList>
            <consortium name="US DOE Joint Genome Institute"/>
            <person name="Lucas S."/>
            <person name="Copeland A."/>
            <person name="Lapidus A."/>
            <person name="Cheng J.-F."/>
            <person name="Bruce D."/>
            <person name="Goodwin L."/>
            <person name="Pitluck S."/>
            <person name="Teshima H."/>
            <person name="Davenport K."/>
            <person name="Detter J.C."/>
            <person name="Han C."/>
            <person name="Tapia R."/>
            <person name="Land M."/>
            <person name="Hauser L."/>
            <person name="Jeffries C."/>
            <person name="Kyrpides N."/>
            <person name="Ivanova N."/>
            <person name="Ovchinnikova G."/>
            <person name="Brun Y.V."/>
            <person name="Woyke T."/>
        </authorList>
    </citation>
    <scope>NUCLEOTIDE SEQUENCE [LARGE SCALE GENOMIC DNA]</scope>
    <source>
        <strain evidence="3">ATCC 15261 / DSM 4724 / KCTC 12464 / NCIMB 9791 / VKM B-1370 / CB 48</strain>
    </source>
</reference>
<feature type="domain" description="Glycosyltransferase 2-like" evidence="1">
    <location>
        <begin position="5"/>
        <end position="133"/>
    </location>
</feature>
<dbReference type="CDD" id="cd00761">
    <property type="entry name" value="Glyco_tranf_GTA_type"/>
    <property type="match status" value="1"/>
</dbReference>
<protein>
    <submittedName>
        <fullName evidence="2">Glycosyl transferase family 2</fullName>
    </submittedName>
</protein>
<dbReference type="HOGENOM" id="CLU_025996_0_5_5"/>
<dbReference type="Proteomes" id="UP000001492">
    <property type="component" value="Chromosome 1"/>
</dbReference>
<dbReference type="InterPro" id="IPR029044">
    <property type="entry name" value="Nucleotide-diphossugar_trans"/>
</dbReference>
<dbReference type="Pfam" id="PF00535">
    <property type="entry name" value="Glycos_transf_2"/>
    <property type="match status" value="1"/>
</dbReference>
<dbReference type="EMBL" id="CP002395">
    <property type="protein sequence ID" value="ADU13863.1"/>
    <property type="molecule type" value="Genomic_DNA"/>
</dbReference>
<dbReference type="InterPro" id="IPR050834">
    <property type="entry name" value="Glycosyltransf_2"/>
</dbReference>
<keyword evidence="2" id="KW-0808">Transferase</keyword>
<evidence type="ECO:0000259" key="1">
    <source>
        <dbReference type="Pfam" id="PF00535"/>
    </source>
</evidence>
<gene>
    <name evidence="2" type="ordered locus">Astex_2207</name>
</gene>
<dbReference type="eggNOG" id="COG1216">
    <property type="taxonomic scope" value="Bacteria"/>
</dbReference>
<dbReference type="GO" id="GO:0016740">
    <property type="term" value="F:transferase activity"/>
    <property type="evidence" value="ECO:0007669"/>
    <property type="project" value="UniProtKB-KW"/>
</dbReference>
<evidence type="ECO:0000313" key="3">
    <source>
        <dbReference type="Proteomes" id="UP000001492"/>
    </source>
</evidence>
<dbReference type="Gene3D" id="3.90.550.10">
    <property type="entry name" value="Spore Coat Polysaccharide Biosynthesis Protein SpsA, Chain A"/>
    <property type="match status" value="1"/>
</dbReference>
<sequence>MIDISIIIPTYNRSSRIKDTLLSVKNQTYSSFECIVVDDGSADASETRAVVESMGDPRFRYIYQANAGASKARNTGIDSAAGKFVCFLDSDDVFLPHKLERQYNKISEYKNALIFSQLLVDRGVEKKWIKPPRGPKSGERVDEYLMCTSGWMQTSTLMLNTNVARSVRFNEMLPSSQDTDFAIRCVNAGAVPVFIEEPLIVLNDVYDPSRVSKQTKYQPLLDWIENMRHTQISEKSYWGYRGWQCSRVASYSNKGLAVKLFFSSFIRGSYSAKQSIIILAQILISRQLYQNIATMVVRLSGK</sequence>
<dbReference type="InterPro" id="IPR001173">
    <property type="entry name" value="Glyco_trans_2-like"/>
</dbReference>
<accession>E8RMB2</accession>
<dbReference type="PANTHER" id="PTHR43685">
    <property type="entry name" value="GLYCOSYLTRANSFERASE"/>
    <property type="match status" value="1"/>
</dbReference>